<keyword evidence="3" id="KW-1185">Reference proteome</keyword>
<evidence type="ECO:0000313" key="3">
    <source>
        <dbReference type="Proteomes" id="UP000316225"/>
    </source>
</evidence>
<dbReference type="InterPro" id="IPR025391">
    <property type="entry name" value="DUF4123"/>
</dbReference>
<proteinExistence type="predicted"/>
<evidence type="ECO:0000259" key="1">
    <source>
        <dbReference type="Pfam" id="PF13503"/>
    </source>
</evidence>
<feature type="domain" description="DUF4123" evidence="1">
    <location>
        <begin position="29"/>
        <end position="152"/>
    </location>
</feature>
<dbReference type="EMBL" id="VLKU01000003">
    <property type="protein sequence ID" value="TWI36025.1"/>
    <property type="molecule type" value="Genomic_DNA"/>
</dbReference>
<dbReference type="RefSeq" id="WP_158637489.1">
    <property type="nucleotide sequence ID" value="NZ_VLKU01000003.1"/>
</dbReference>
<reference evidence="2 3" key="1">
    <citation type="journal article" date="2015" name="Stand. Genomic Sci.">
        <title>Genomic Encyclopedia of Bacterial and Archaeal Type Strains, Phase III: the genomes of soil and plant-associated and newly described type strains.</title>
        <authorList>
            <person name="Whitman W.B."/>
            <person name="Woyke T."/>
            <person name="Klenk H.P."/>
            <person name="Zhou Y."/>
            <person name="Lilburn T.G."/>
            <person name="Beck B.J."/>
            <person name="De Vos P."/>
            <person name="Vandamme P."/>
            <person name="Eisen J.A."/>
            <person name="Garrity G."/>
            <person name="Hugenholtz P."/>
            <person name="Kyrpides N.C."/>
        </authorList>
    </citation>
    <scope>NUCLEOTIDE SEQUENCE [LARGE SCALE GENOMIC DNA]</scope>
    <source>
        <strain evidence="2 3">CGMCC 1.5364</strain>
    </source>
</reference>
<sequence>MRQIGVWPRPTVPDALHPWLFGDPAQRSFALLDAARIRFLPERLRQSGLPHACLFDGTTAEDLADTAPWLVELADGNDFTRSLFTRGDAHRDLWDAEAGVFLRSPLPLHEVRAHLRKLTRLCDEEGEWFYLRFCDPLYARHLLTHGSEEMRARLLRSGPMMMRGPQDGQMLIWTPPAQPDDLAPRRALLLRVQDRQALKLARLESFTTRMIAWLTEAYGPLPEQIDTPHFVGQLVLHGQDQLGLTNERQVADYVAASWLLRTPAERVLDFTPIGHEIPQATLERIHDEAYEISRKSAHVRVS</sequence>
<evidence type="ECO:0000313" key="2">
    <source>
        <dbReference type="EMBL" id="TWI36025.1"/>
    </source>
</evidence>
<organism evidence="2 3">
    <name type="scientific">Paracoccus sulfuroxidans</name>
    <dbReference type="NCBI Taxonomy" id="384678"/>
    <lineage>
        <taxon>Bacteria</taxon>
        <taxon>Pseudomonadati</taxon>
        <taxon>Pseudomonadota</taxon>
        <taxon>Alphaproteobacteria</taxon>
        <taxon>Rhodobacterales</taxon>
        <taxon>Paracoccaceae</taxon>
        <taxon>Paracoccus</taxon>
    </lineage>
</organism>
<name>A0A562NV32_9RHOB</name>
<dbReference type="Proteomes" id="UP000316225">
    <property type="component" value="Unassembled WGS sequence"/>
</dbReference>
<accession>A0A562NV32</accession>
<comment type="caution">
    <text evidence="2">The sequence shown here is derived from an EMBL/GenBank/DDBJ whole genome shotgun (WGS) entry which is preliminary data.</text>
</comment>
<dbReference type="Pfam" id="PF13503">
    <property type="entry name" value="DUF4123"/>
    <property type="match status" value="1"/>
</dbReference>
<protein>
    <submittedName>
        <fullName evidence="2">Uncharacterized protein DUF4123</fullName>
    </submittedName>
</protein>
<gene>
    <name evidence="2" type="ORF">IQ24_01388</name>
</gene>
<dbReference type="OrthoDB" id="6431152at2"/>
<dbReference type="AlphaFoldDB" id="A0A562NV32"/>